<reference evidence="6 7" key="1">
    <citation type="journal article" date="2011" name="J. Microbiol.">
        <title>Gramella jeungdoensis sp. nov., isolated from a solar saltern in Korea.</title>
        <authorList>
            <person name="Joung Y."/>
            <person name="Kim H."/>
            <person name="Jang T."/>
            <person name="Ahn T.S."/>
            <person name="Joh K."/>
        </authorList>
    </citation>
    <scope>NUCLEOTIDE SEQUENCE [LARGE SCALE GENOMIC DNA]</scope>
    <source>
        <strain evidence="6 7">KCTC 23123</strain>
    </source>
</reference>
<keyword evidence="3 4" id="KW-0808">Transferase</keyword>
<proteinExistence type="inferred from homology"/>
<name>A0A4Y8AU13_9FLAO</name>
<feature type="domain" description="Aminotransferase class I/classII large" evidence="5">
    <location>
        <begin position="32"/>
        <end position="380"/>
    </location>
</feature>
<dbReference type="CDD" id="cd00609">
    <property type="entry name" value="AAT_like"/>
    <property type="match status" value="1"/>
</dbReference>
<comment type="similarity">
    <text evidence="4">Belongs to the class-I pyridoxal-phosphate-dependent aminotransferase family.</text>
</comment>
<dbReference type="InterPro" id="IPR050881">
    <property type="entry name" value="LL-DAP_aminotransferase"/>
</dbReference>
<dbReference type="Pfam" id="PF00155">
    <property type="entry name" value="Aminotran_1_2"/>
    <property type="match status" value="1"/>
</dbReference>
<dbReference type="SUPFAM" id="SSF53383">
    <property type="entry name" value="PLP-dependent transferases"/>
    <property type="match status" value="1"/>
</dbReference>
<keyword evidence="2 4" id="KW-0032">Aminotransferase</keyword>
<dbReference type="PANTHER" id="PTHR42832:SF3">
    <property type="entry name" value="L-GLUTAMINE--4-(METHYLSULFANYL)-2-OXOBUTANOATE AMINOTRANSFERASE"/>
    <property type="match status" value="1"/>
</dbReference>
<evidence type="ECO:0000256" key="4">
    <source>
        <dbReference type="RuleBase" id="RU000481"/>
    </source>
</evidence>
<dbReference type="AlphaFoldDB" id="A0A4Y8AU13"/>
<dbReference type="Proteomes" id="UP000298517">
    <property type="component" value="Unassembled WGS sequence"/>
</dbReference>
<dbReference type="InterPro" id="IPR015424">
    <property type="entry name" value="PyrdxlP-dep_Trfase"/>
</dbReference>
<protein>
    <recommendedName>
        <fullName evidence="4">Aminotransferase</fullName>
        <ecNumber evidence="4">2.6.1.-</ecNumber>
    </recommendedName>
</protein>
<dbReference type="Gene3D" id="3.40.640.10">
    <property type="entry name" value="Type I PLP-dependent aspartate aminotransferase-like (Major domain)"/>
    <property type="match status" value="1"/>
</dbReference>
<accession>A0A4Y8AU13</accession>
<sequence>MIQKANRLNDVKEYYFSKKLREVAALRNEGKPIINIAIGSPDLAPSSAVIEAIQNAVSLPDAHQYQSYQGIPELRGGIANFYKENYNVSLNSASEILPLMGSKEGIMHISMAFLNKGDKVLIPNPGYPTYASVTNLVEAEPVLYNLNESTNWLPNFSEIEQQDLSKVKIMWINYPHMPTGAVASKEDFKQLIAFAKKHQILIVNDNPYSFILNEKPLSILEIEGAKEVAIELNSLSKTFNMAGWRVGMVVGDAEIIKTILQVKSNMDSGMFFGIQKGAVEAFKLSSDWFKAQNEIYKRRRALVWQIFDVLDCTYNKKIGGLFVWAKLPKGIQSEDVTDDLLYNKNVFITPGTIFGSNGEGYLRASLCVSEEVLTEVLKRIVTVKI</sequence>
<dbReference type="EC" id="2.6.1.-" evidence="4"/>
<dbReference type="OrthoDB" id="9802328at2"/>
<dbReference type="InterPro" id="IPR004838">
    <property type="entry name" value="NHTrfase_class1_PyrdxlP-BS"/>
</dbReference>
<evidence type="ECO:0000313" key="6">
    <source>
        <dbReference type="EMBL" id="TEW74973.1"/>
    </source>
</evidence>
<keyword evidence="7" id="KW-1185">Reference proteome</keyword>
<dbReference type="RefSeq" id="WP_134247343.1">
    <property type="nucleotide sequence ID" value="NZ_SNQI01000002.1"/>
</dbReference>
<evidence type="ECO:0000256" key="3">
    <source>
        <dbReference type="ARBA" id="ARBA00022679"/>
    </source>
</evidence>
<evidence type="ECO:0000256" key="1">
    <source>
        <dbReference type="ARBA" id="ARBA00001933"/>
    </source>
</evidence>
<evidence type="ECO:0000313" key="7">
    <source>
        <dbReference type="Proteomes" id="UP000298517"/>
    </source>
</evidence>
<dbReference type="InterPro" id="IPR015421">
    <property type="entry name" value="PyrdxlP-dep_Trfase_major"/>
</dbReference>
<dbReference type="EMBL" id="SNQI01000002">
    <property type="protein sequence ID" value="TEW74973.1"/>
    <property type="molecule type" value="Genomic_DNA"/>
</dbReference>
<comment type="caution">
    <text evidence="6">The sequence shown here is derived from an EMBL/GenBank/DDBJ whole genome shotgun (WGS) entry which is preliminary data.</text>
</comment>
<dbReference type="PANTHER" id="PTHR42832">
    <property type="entry name" value="AMINO ACID AMINOTRANSFERASE"/>
    <property type="match status" value="1"/>
</dbReference>
<dbReference type="InterPro" id="IPR004839">
    <property type="entry name" value="Aminotransferase_I/II_large"/>
</dbReference>
<dbReference type="GO" id="GO:0008483">
    <property type="term" value="F:transaminase activity"/>
    <property type="evidence" value="ECO:0007669"/>
    <property type="project" value="UniProtKB-KW"/>
</dbReference>
<evidence type="ECO:0000256" key="2">
    <source>
        <dbReference type="ARBA" id="ARBA00022576"/>
    </source>
</evidence>
<comment type="cofactor">
    <cofactor evidence="1 4">
        <name>pyridoxal 5'-phosphate</name>
        <dbReference type="ChEBI" id="CHEBI:597326"/>
    </cofactor>
</comment>
<dbReference type="GO" id="GO:0030170">
    <property type="term" value="F:pyridoxal phosphate binding"/>
    <property type="evidence" value="ECO:0007669"/>
    <property type="project" value="InterPro"/>
</dbReference>
<evidence type="ECO:0000259" key="5">
    <source>
        <dbReference type="Pfam" id="PF00155"/>
    </source>
</evidence>
<dbReference type="Gene3D" id="3.90.1150.10">
    <property type="entry name" value="Aspartate Aminotransferase, domain 1"/>
    <property type="match status" value="1"/>
</dbReference>
<gene>
    <name evidence="6" type="ORF">E2488_05460</name>
</gene>
<dbReference type="PROSITE" id="PS00105">
    <property type="entry name" value="AA_TRANSFER_CLASS_1"/>
    <property type="match status" value="1"/>
</dbReference>
<organism evidence="6 7">
    <name type="scientific">Gramella jeungdoensis</name>
    <dbReference type="NCBI Taxonomy" id="708091"/>
    <lineage>
        <taxon>Bacteria</taxon>
        <taxon>Pseudomonadati</taxon>
        <taxon>Bacteroidota</taxon>
        <taxon>Flavobacteriia</taxon>
        <taxon>Flavobacteriales</taxon>
        <taxon>Flavobacteriaceae</taxon>
        <taxon>Christiangramia</taxon>
    </lineage>
</organism>
<dbReference type="InterPro" id="IPR015422">
    <property type="entry name" value="PyrdxlP-dep_Trfase_small"/>
</dbReference>